<gene>
    <name evidence="1" type="ORF">FTRO_0020080</name>
</gene>
<protein>
    <submittedName>
        <fullName evidence="1">Uncharacterized protein</fullName>
    </submittedName>
</protein>
<sequence>MGKKAILEHFYQSYADDLKLEIIQKVLGSTHLIRSIALEYTLPSHVTLSQNIALLGAS</sequence>
<evidence type="ECO:0000313" key="1">
    <source>
        <dbReference type="EMBL" id="GAP03842.1"/>
    </source>
</evidence>
<accession>A0A3F3H1E8</accession>
<dbReference type="EMBL" id="DF968079">
    <property type="protein sequence ID" value="GAP03842.1"/>
    <property type="molecule type" value="Genomic_DNA"/>
</dbReference>
<proteinExistence type="predicted"/>
<reference evidence="1" key="1">
    <citation type="journal article" date="2015" name="BMC Genomics">
        <title>Comparative genomics of Fructobacillus spp. and Leuconostoc spp. reveals niche-specific evolution of Fructobacillus spp.</title>
        <authorList>
            <person name="Endo A."/>
            <person name="Tanizawa Y."/>
            <person name="Tanaka N."/>
            <person name="Maeno S."/>
            <person name="Kumar H."/>
            <person name="Shiwa Y."/>
            <person name="Okada S."/>
            <person name="Yoshikawa H."/>
            <person name="Dicks L."/>
            <person name="Nakagawa J."/>
            <person name="Arita M."/>
        </authorList>
    </citation>
    <scope>NUCLEOTIDE SEQUENCE [LARGE SCALE GENOMIC DNA]</scope>
    <source>
        <strain evidence="1">F214-1</strain>
    </source>
</reference>
<name>A0A3F3H1E8_9LACO</name>
<dbReference type="AlphaFoldDB" id="A0A3F3H1E8"/>
<dbReference type="Proteomes" id="UP000064514">
    <property type="component" value="Unassembled WGS sequence"/>
</dbReference>
<organism evidence="1">
    <name type="scientific">Fructobacillus tropaeoli</name>
    <dbReference type="NCBI Taxonomy" id="709323"/>
    <lineage>
        <taxon>Bacteria</taxon>
        <taxon>Bacillati</taxon>
        <taxon>Bacillota</taxon>
        <taxon>Bacilli</taxon>
        <taxon>Lactobacillales</taxon>
        <taxon>Lactobacillaceae</taxon>
        <taxon>Fructobacillus</taxon>
    </lineage>
</organism>